<dbReference type="PROSITE" id="PS51175">
    <property type="entry name" value="CBM6"/>
    <property type="match status" value="1"/>
</dbReference>
<dbReference type="InterPro" id="IPR005084">
    <property type="entry name" value="CBM6"/>
</dbReference>
<dbReference type="Pfam" id="PF03422">
    <property type="entry name" value="CBM_6"/>
    <property type="match status" value="1"/>
</dbReference>
<proteinExistence type="predicted"/>
<dbReference type="GO" id="GO:0030246">
    <property type="term" value="F:carbohydrate binding"/>
    <property type="evidence" value="ECO:0007669"/>
    <property type="project" value="InterPro"/>
</dbReference>
<evidence type="ECO:0000313" key="4">
    <source>
        <dbReference type="EMBL" id="NEE15545.1"/>
    </source>
</evidence>
<gene>
    <name evidence="4" type="ORF">G3M58_54915</name>
</gene>
<name>A0A6G3XCK6_9ACTN</name>
<dbReference type="InterPro" id="IPR008979">
    <property type="entry name" value="Galactose-bd-like_sf"/>
</dbReference>
<dbReference type="SMART" id="SM00606">
    <property type="entry name" value="CBD_IV"/>
    <property type="match status" value="1"/>
</dbReference>
<organism evidence="4">
    <name type="scientific">Streptomyces sp. SID7499</name>
    <dbReference type="NCBI Taxonomy" id="2706086"/>
    <lineage>
        <taxon>Bacteria</taxon>
        <taxon>Bacillati</taxon>
        <taxon>Actinomycetota</taxon>
        <taxon>Actinomycetes</taxon>
        <taxon>Kitasatosporales</taxon>
        <taxon>Streptomycetaceae</taxon>
        <taxon>Streptomyces</taxon>
    </lineage>
</organism>
<feature type="domain" description="CBM6" evidence="3">
    <location>
        <begin position="38"/>
        <end position="163"/>
    </location>
</feature>
<reference evidence="4" key="1">
    <citation type="submission" date="2020-01" db="EMBL/GenBank/DDBJ databases">
        <title>Insect and environment-associated Actinomycetes.</title>
        <authorList>
            <person name="Currrie C."/>
            <person name="Chevrette M."/>
            <person name="Carlson C."/>
            <person name="Stubbendieck R."/>
            <person name="Wendt-Pienkowski E."/>
        </authorList>
    </citation>
    <scope>NUCLEOTIDE SEQUENCE</scope>
    <source>
        <strain evidence="4">SID7499</strain>
    </source>
</reference>
<evidence type="ECO:0000259" key="3">
    <source>
        <dbReference type="PROSITE" id="PS51175"/>
    </source>
</evidence>
<feature type="non-terminal residue" evidence="4">
    <location>
        <position position="203"/>
    </location>
</feature>
<evidence type="ECO:0000256" key="1">
    <source>
        <dbReference type="ARBA" id="ARBA00022729"/>
    </source>
</evidence>
<accession>A0A6G3XCK6</accession>
<dbReference type="SUPFAM" id="SSF49785">
    <property type="entry name" value="Galactose-binding domain-like"/>
    <property type="match status" value="1"/>
</dbReference>
<feature type="region of interest" description="Disordered" evidence="2">
    <location>
        <begin position="1"/>
        <end position="64"/>
    </location>
</feature>
<comment type="caution">
    <text evidence="4">The sequence shown here is derived from an EMBL/GenBank/DDBJ whole genome shotgun (WGS) entry which is preliminary data.</text>
</comment>
<dbReference type="PANTHER" id="PTHR40469">
    <property type="entry name" value="SECRETED GLYCOSYL HYDROLASE"/>
    <property type="match status" value="1"/>
</dbReference>
<protein>
    <submittedName>
        <fullName evidence="4">Carbohydrate-binding protein</fullName>
    </submittedName>
</protein>
<feature type="compositionally biased region" description="Polar residues" evidence="2">
    <location>
        <begin position="49"/>
        <end position="58"/>
    </location>
</feature>
<sequence>GHDPNANIYGGISASYTDNGGGGQAKLTGKDASRLQPKHRQAEHFDASSGVTTPSKSSAHGGKTVGDIHNDDWISFKTYVLGGTTKLTARVSSAGSGGFLEVRTGSPTGKILGSGPVPVTGSWDTFQDVDIPLRGAPKKQTELFLVFKGGDGALYDVDDFELSNTPVDKTAKRVLVFSKTAGFRHDSIPAGIEALKEIGKDTN</sequence>
<dbReference type="AlphaFoldDB" id="A0A6G3XCK6"/>
<dbReference type="EMBL" id="JAAGMN010005656">
    <property type="protein sequence ID" value="NEE15545.1"/>
    <property type="molecule type" value="Genomic_DNA"/>
</dbReference>
<dbReference type="PANTHER" id="PTHR40469:SF2">
    <property type="entry name" value="GALACTOSE-BINDING DOMAIN-LIKE SUPERFAMILY PROTEIN"/>
    <property type="match status" value="1"/>
</dbReference>
<keyword evidence="1" id="KW-0732">Signal</keyword>
<dbReference type="Gene3D" id="2.60.120.260">
    <property type="entry name" value="Galactose-binding domain-like"/>
    <property type="match status" value="1"/>
</dbReference>
<feature type="non-terminal residue" evidence="4">
    <location>
        <position position="1"/>
    </location>
</feature>
<dbReference type="CDD" id="cd04084">
    <property type="entry name" value="CBM6_xylanase-like"/>
    <property type="match status" value="1"/>
</dbReference>
<dbReference type="InterPro" id="IPR006584">
    <property type="entry name" value="Cellulose-bd_IV"/>
</dbReference>
<evidence type="ECO:0000256" key="2">
    <source>
        <dbReference type="SAM" id="MobiDB-lite"/>
    </source>
</evidence>